<dbReference type="PANTHER" id="PTHR31005:SF8">
    <property type="entry name" value="DUF4139 DOMAIN-CONTAINING PROTEIN"/>
    <property type="match status" value="1"/>
</dbReference>
<evidence type="ECO:0000259" key="4">
    <source>
        <dbReference type="Pfam" id="PF13600"/>
    </source>
</evidence>
<accession>A0AAX2H0L5</accession>
<gene>
    <name evidence="5" type="ORF">AXF12_10355</name>
    <name evidence="6" type="ORF">SAMEA44541418_02085</name>
</gene>
<protein>
    <submittedName>
        <fullName evidence="6">Uncharacterized conserved protein</fullName>
    </submittedName>
</protein>
<organism evidence="6 8">
    <name type="scientific">Capnocytophaga haemolytica</name>
    <dbReference type="NCBI Taxonomy" id="45243"/>
    <lineage>
        <taxon>Bacteria</taxon>
        <taxon>Pseudomonadati</taxon>
        <taxon>Bacteroidota</taxon>
        <taxon>Flavobacteriia</taxon>
        <taxon>Flavobacteriales</taxon>
        <taxon>Flavobacteriaceae</taxon>
        <taxon>Capnocytophaga</taxon>
    </lineage>
</organism>
<evidence type="ECO:0000313" key="7">
    <source>
        <dbReference type="Proteomes" id="UP000065822"/>
    </source>
</evidence>
<feature type="coiled-coil region" evidence="1">
    <location>
        <begin position="168"/>
        <end position="195"/>
    </location>
</feature>
<name>A0AAX2H0L5_9FLAO</name>
<dbReference type="Proteomes" id="UP000215539">
    <property type="component" value="Chromosome 1"/>
</dbReference>
<feature type="domain" description="DUF4140" evidence="4">
    <location>
        <begin position="32"/>
        <end position="132"/>
    </location>
</feature>
<evidence type="ECO:0000313" key="6">
    <source>
        <dbReference type="EMBL" id="SNV15467.1"/>
    </source>
</evidence>
<keyword evidence="2" id="KW-0732">Signal</keyword>
<dbReference type="Proteomes" id="UP000065822">
    <property type="component" value="Chromosome"/>
</dbReference>
<dbReference type="EMBL" id="LT906449">
    <property type="protein sequence ID" value="SNV15467.1"/>
    <property type="molecule type" value="Genomic_DNA"/>
</dbReference>
<proteinExistence type="predicted"/>
<feature type="chain" id="PRO_5043892347" evidence="2">
    <location>
        <begin position="20"/>
        <end position="539"/>
    </location>
</feature>
<dbReference type="NCBIfam" id="TIGR02231">
    <property type="entry name" value="mucoidy inhibitor MuiA family protein"/>
    <property type="match status" value="1"/>
</dbReference>
<sequence>MKKNILLAALMLSSVGAFAQQRFFTTAKVTEATVYNRGVMLTHAGAVALPKGTSEVVIKNVANSLSEETIRVMVPKDVVVLSAQFTNRYVSEYGGDKEAPALRRVRDSITLLSEQLEKLSNQRESERQAVTLLDKNQQIGGNTGVSQEQLAKVVDYYTHKRTALLNSINAIDKRQKQLRETKKQLESRLTSEEDKGDRTSQGKVILMLSSPIAQRVDFKLSYLSMAASWTPFYELRATKVSDPLQLLYKADVTQQTGIDWRGVKLSLTSGNPNKSNSFPVLNAWFLGYGGNDVYVMENRAPMGSYRARVAVEADMAIKESKEVELAESSVGDYTELSEGTLNVQFDISLPYDILGNGKPHSVSLQEASLPATYKYYAAPRIDGQVYLVASVKDYAQYNLLPGDANVVFENTYVGRTYIDPQQTGEEIHLTLGADKKVSVKREVVQDKSQSKFLSGYKEQTFTYDLKVRNNKKEPITLVLKDQYPVSTEKDITVELLESSKATIDPETHILTWEVTLAAGASKTYRLSYKLKYPKDKNIQ</sequence>
<dbReference type="EMBL" id="CP014227">
    <property type="protein sequence ID" value="AMD85877.1"/>
    <property type="molecule type" value="Genomic_DNA"/>
</dbReference>
<dbReference type="Pfam" id="PF13600">
    <property type="entry name" value="DUF4140"/>
    <property type="match status" value="1"/>
</dbReference>
<evidence type="ECO:0000259" key="3">
    <source>
        <dbReference type="Pfam" id="PF13598"/>
    </source>
</evidence>
<feature type="domain" description="DUF4139" evidence="3">
    <location>
        <begin position="219"/>
        <end position="534"/>
    </location>
</feature>
<reference evidence="6 8" key="2">
    <citation type="submission" date="2017-06" db="EMBL/GenBank/DDBJ databases">
        <authorList>
            <consortium name="Pathogen Informatics"/>
        </authorList>
    </citation>
    <scope>NUCLEOTIDE SEQUENCE [LARGE SCALE GENOMIC DNA]</scope>
    <source>
        <strain evidence="6 8">NCTC12947</strain>
    </source>
</reference>
<reference evidence="5 7" key="1">
    <citation type="submission" date="2016-02" db="EMBL/GenBank/DDBJ databases">
        <authorList>
            <person name="Holder M.E."/>
            <person name="Ajami N.J."/>
            <person name="Petrosino J.F."/>
        </authorList>
    </citation>
    <scope>NUCLEOTIDE SEQUENCE [LARGE SCALE GENOMIC DNA]</scope>
    <source>
        <strain evidence="5 7">CCUG 32990</strain>
    </source>
</reference>
<dbReference type="AlphaFoldDB" id="A0AAX2H0L5"/>
<feature type="signal peptide" evidence="2">
    <location>
        <begin position="1"/>
        <end position="19"/>
    </location>
</feature>
<dbReference type="KEGG" id="chg:AXF12_10355"/>
<dbReference type="PANTHER" id="PTHR31005">
    <property type="entry name" value="DUF4139 DOMAIN-CONTAINING PROTEIN"/>
    <property type="match status" value="1"/>
</dbReference>
<dbReference type="InterPro" id="IPR025554">
    <property type="entry name" value="DUF4140"/>
</dbReference>
<dbReference type="Pfam" id="PF13598">
    <property type="entry name" value="DUF4139"/>
    <property type="match status" value="1"/>
</dbReference>
<evidence type="ECO:0000313" key="5">
    <source>
        <dbReference type="EMBL" id="AMD85877.1"/>
    </source>
</evidence>
<evidence type="ECO:0000256" key="2">
    <source>
        <dbReference type="SAM" id="SignalP"/>
    </source>
</evidence>
<dbReference type="InterPro" id="IPR037291">
    <property type="entry name" value="DUF4139"/>
</dbReference>
<evidence type="ECO:0000313" key="8">
    <source>
        <dbReference type="Proteomes" id="UP000215539"/>
    </source>
</evidence>
<dbReference type="InterPro" id="IPR011935">
    <property type="entry name" value="CHP02231"/>
</dbReference>
<keyword evidence="7" id="KW-1185">Reference proteome</keyword>
<keyword evidence="1" id="KW-0175">Coiled coil</keyword>
<dbReference type="RefSeq" id="WP_066430885.1">
    <property type="nucleotide sequence ID" value="NZ_CP014227.1"/>
</dbReference>
<evidence type="ECO:0000256" key="1">
    <source>
        <dbReference type="SAM" id="Coils"/>
    </source>
</evidence>
<feature type="coiled-coil region" evidence="1">
    <location>
        <begin position="102"/>
        <end position="136"/>
    </location>
</feature>